<dbReference type="EMBL" id="JRVC01000004">
    <property type="protein sequence ID" value="KHS48339.1"/>
    <property type="molecule type" value="Genomic_DNA"/>
</dbReference>
<proteinExistence type="predicted"/>
<dbReference type="PATRIC" id="fig|48936.3.peg.1020"/>
<protein>
    <submittedName>
        <fullName evidence="1">Uncharacterized protein</fullName>
    </submittedName>
</protein>
<gene>
    <name evidence="1" type="ORF">NJ75_01006</name>
</gene>
<dbReference type="Proteomes" id="UP000031338">
    <property type="component" value="Unassembled WGS sequence"/>
</dbReference>
<comment type="caution">
    <text evidence="1">The sequence shown here is derived from an EMBL/GenBank/DDBJ whole genome shotgun (WGS) entry which is preliminary data.</text>
</comment>
<dbReference type="AlphaFoldDB" id="A0A0B8ZQ65"/>
<organism evidence="1 2">
    <name type="scientific">Novosphingobium subterraneum</name>
    <dbReference type="NCBI Taxonomy" id="48936"/>
    <lineage>
        <taxon>Bacteria</taxon>
        <taxon>Pseudomonadati</taxon>
        <taxon>Pseudomonadota</taxon>
        <taxon>Alphaproteobacteria</taxon>
        <taxon>Sphingomonadales</taxon>
        <taxon>Sphingomonadaceae</taxon>
        <taxon>Novosphingobium</taxon>
    </lineage>
</organism>
<evidence type="ECO:0000313" key="1">
    <source>
        <dbReference type="EMBL" id="KHS48339.1"/>
    </source>
</evidence>
<name>A0A0B8ZQ65_9SPHN</name>
<reference evidence="1 2" key="1">
    <citation type="submission" date="2014-10" db="EMBL/GenBank/DDBJ databases">
        <title>Draft genome sequence of Novosphingobium subterraneum DSM 12447.</title>
        <authorList>
            <person name="Gan H.M."/>
            <person name="Gan H.Y."/>
            <person name="Savka M.A."/>
        </authorList>
    </citation>
    <scope>NUCLEOTIDE SEQUENCE [LARGE SCALE GENOMIC DNA]</scope>
    <source>
        <strain evidence="1 2">DSM 12447</strain>
    </source>
</reference>
<accession>A0A0B8ZQ65</accession>
<sequence length="132" mass="14772">MLFDRFATVMIAIGAGLGLAATSTIPTRMPSPERPYPAARPDAYPEITAVTYESYPVAPAPIFHRPMRIAYWEQPWEEPEDLPPAEALPEYEDYEIAPDPQVIEDEEADLPAQADREMRQEAIVMNILPTAS</sequence>
<dbReference type="RefSeq" id="WP_039332067.1">
    <property type="nucleotide sequence ID" value="NZ_JRVC01000004.1"/>
</dbReference>
<keyword evidence="2" id="KW-1185">Reference proteome</keyword>
<evidence type="ECO:0000313" key="2">
    <source>
        <dbReference type="Proteomes" id="UP000031338"/>
    </source>
</evidence>